<evidence type="ECO:0000313" key="4">
    <source>
        <dbReference type="Proteomes" id="UP000275267"/>
    </source>
</evidence>
<dbReference type="Proteomes" id="UP000275267">
    <property type="component" value="Unassembled WGS sequence"/>
</dbReference>
<dbReference type="OrthoDB" id="605328at2759"/>
<dbReference type="InterPro" id="IPR036047">
    <property type="entry name" value="F-box-like_dom_sf"/>
</dbReference>
<dbReference type="SMART" id="SM00256">
    <property type="entry name" value="FBOX"/>
    <property type="match status" value="1"/>
</dbReference>
<name>A0A3L6TDW5_PANMI</name>
<gene>
    <name evidence="3" type="ORF">C2845_PM03G22010</name>
</gene>
<accession>A0A3L6TDW5</accession>
<organism evidence="3 4">
    <name type="scientific">Panicum miliaceum</name>
    <name type="common">Proso millet</name>
    <name type="synonym">Broomcorn millet</name>
    <dbReference type="NCBI Taxonomy" id="4540"/>
    <lineage>
        <taxon>Eukaryota</taxon>
        <taxon>Viridiplantae</taxon>
        <taxon>Streptophyta</taxon>
        <taxon>Embryophyta</taxon>
        <taxon>Tracheophyta</taxon>
        <taxon>Spermatophyta</taxon>
        <taxon>Magnoliopsida</taxon>
        <taxon>Liliopsida</taxon>
        <taxon>Poales</taxon>
        <taxon>Poaceae</taxon>
        <taxon>PACMAD clade</taxon>
        <taxon>Panicoideae</taxon>
        <taxon>Panicodae</taxon>
        <taxon>Paniceae</taxon>
        <taxon>Panicinae</taxon>
        <taxon>Panicum</taxon>
        <taxon>Panicum sect. Panicum</taxon>
    </lineage>
</organism>
<dbReference type="InterPro" id="IPR055290">
    <property type="entry name" value="At3g26010-like"/>
</dbReference>
<dbReference type="Gene3D" id="1.20.1280.50">
    <property type="match status" value="1"/>
</dbReference>
<dbReference type="CDD" id="cd22157">
    <property type="entry name" value="F-box_AtFBW1-like"/>
    <property type="match status" value="1"/>
</dbReference>
<dbReference type="STRING" id="4540.A0A3L6TDW5"/>
<comment type="caution">
    <text evidence="3">The sequence shown here is derived from an EMBL/GenBank/DDBJ whole genome shotgun (WGS) entry which is preliminary data.</text>
</comment>
<dbReference type="InterPro" id="IPR001810">
    <property type="entry name" value="F-box_dom"/>
</dbReference>
<protein>
    <recommendedName>
        <fullName evidence="2">F-box domain-containing protein</fullName>
    </recommendedName>
</protein>
<dbReference type="PROSITE" id="PS50181">
    <property type="entry name" value="FBOX"/>
    <property type="match status" value="1"/>
</dbReference>
<dbReference type="EMBL" id="PQIB02000002">
    <property type="protein sequence ID" value="RLN36505.1"/>
    <property type="molecule type" value="Genomic_DNA"/>
</dbReference>
<evidence type="ECO:0000256" key="1">
    <source>
        <dbReference type="SAM" id="MobiDB-lite"/>
    </source>
</evidence>
<dbReference type="PANTHER" id="PTHR35546">
    <property type="entry name" value="F-BOX PROTEIN INTERACTION DOMAIN PROTEIN-RELATED"/>
    <property type="match status" value="1"/>
</dbReference>
<sequence>MTTRGQATEQGSHHPPAAAAAADSAHPLQTIAALPSPPAGAEGCPKGSAVASLPDDLLLEILSRLPVKSLSRFKCVSKSWSDLVADCLPKIPQTLQGFFHSDEKGGNNNYGRFFNLLGRSVPPVDPSFAFLTELPEIVLTGSCNGLVLFLHTRSGTYEKKRLYRV</sequence>
<dbReference type="SUPFAM" id="SSF81383">
    <property type="entry name" value="F-box domain"/>
    <property type="match status" value="1"/>
</dbReference>
<keyword evidence="4" id="KW-1185">Reference proteome</keyword>
<feature type="region of interest" description="Disordered" evidence="1">
    <location>
        <begin position="1"/>
        <end position="25"/>
    </location>
</feature>
<feature type="domain" description="F-box" evidence="2">
    <location>
        <begin position="47"/>
        <end position="95"/>
    </location>
</feature>
<feature type="compositionally biased region" description="Polar residues" evidence="1">
    <location>
        <begin position="1"/>
        <end position="10"/>
    </location>
</feature>
<evidence type="ECO:0000313" key="3">
    <source>
        <dbReference type="EMBL" id="RLN36505.1"/>
    </source>
</evidence>
<proteinExistence type="predicted"/>
<dbReference type="PANTHER" id="PTHR35546:SF106">
    <property type="entry name" value="DUF1618 DOMAIN-CONTAINING PROTEIN"/>
    <property type="match status" value="1"/>
</dbReference>
<dbReference type="AlphaFoldDB" id="A0A3L6TDW5"/>
<evidence type="ECO:0000259" key="2">
    <source>
        <dbReference type="PROSITE" id="PS50181"/>
    </source>
</evidence>
<reference evidence="4" key="1">
    <citation type="journal article" date="2019" name="Nat. Commun.">
        <title>The genome of broomcorn millet.</title>
        <authorList>
            <person name="Zou C."/>
            <person name="Miki D."/>
            <person name="Li D."/>
            <person name="Tang Q."/>
            <person name="Xiao L."/>
            <person name="Rajput S."/>
            <person name="Deng P."/>
            <person name="Jia W."/>
            <person name="Huang R."/>
            <person name="Zhang M."/>
            <person name="Sun Y."/>
            <person name="Hu J."/>
            <person name="Fu X."/>
            <person name="Schnable P.S."/>
            <person name="Li F."/>
            <person name="Zhang H."/>
            <person name="Feng B."/>
            <person name="Zhu X."/>
            <person name="Liu R."/>
            <person name="Schnable J.C."/>
            <person name="Zhu J.-K."/>
            <person name="Zhang H."/>
        </authorList>
    </citation>
    <scope>NUCLEOTIDE SEQUENCE [LARGE SCALE GENOMIC DNA]</scope>
</reference>
<feature type="compositionally biased region" description="Low complexity" evidence="1">
    <location>
        <begin position="13"/>
        <end position="25"/>
    </location>
</feature>
<dbReference type="Pfam" id="PF00646">
    <property type="entry name" value="F-box"/>
    <property type="match status" value="1"/>
</dbReference>